<proteinExistence type="predicted"/>
<dbReference type="SUPFAM" id="SSF103088">
    <property type="entry name" value="OmpA-like"/>
    <property type="match status" value="1"/>
</dbReference>
<dbReference type="EMBL" id="SNRY01000235">
    <property type="protein sequence ID" value="KAA6344099.1"/>
    <property type="molecule type" value="Genomic_DNA"/>
</dbReference>
<evidence type="ECO:0000313" key="2">
    <source>
        <dbReference type="EMBL" id="KAA6344099.1"/>
    </source>
</evidence>
<keyword evidence="1" id="KW-1133">Transmembrane helix</keyword>
<evidence type="ECO:0000256" key="1">
    <source>
        <dbReference type="SAM" id="Phobius"/>
    </source>
</evidence>
<accession>A0A5J4SD71</accession>
<keyword evidence="1" id="KW-0812">Transmembrane</keyword>
<dbReference type="Gene3D" id="3.30.1330.60">
    <property type="entry name" value="OmpA-like domain"/>
    <property type="match status" value="1"/>
</dbReference>
<dbReference type="AlphaFoldDB" id="A0A5J4SD71"/>
<dbReference type="InterPro" id="IPR036737">
    <property type="entry name" value="OmpA-like_sf"/>
</dbReference>
<sequence length="214" mass="24942">MTKNKKESFFWTSYSDLMTSLFFVMLVLFVLTIVLLHNKIMEIDSERKATQEQLDKIKEVEDAVKNIDSRYFQYDADYKRHTLVNIDVSFERGSSDIYDIPEYQRNKLVEAGNSITNFVRDAAKSNDNVKYLLILEGQSSKDSYTRNYELSYERALALYKYWAIQQVNFDPHVCEVIISGSGHSSPFRQQPDIDGNKANQRFVIHIIPKIGEIK</sequence>
<reference evidence="2" key="1">
    <citation type="submission" date="2019-03" db="EMBL/GenBank/DDBJ databases">
        <title>Single cell metagenomics reveals metabolic interactions within the superorganism composed of flagellate Streblomastix strix and complex community of Bacteroidetes bacteria on its surface.</title>
        <authorList>
            <person name="Treitli S.C."/>
            <person name="Kolisko M."/>
            <person name="Husnik F."/>
            <person name="Keeling P."/>
            <person name="Hampl V."/>
        </authorList>
    </citation>
    <scope>NUCLEOTIDE SEQUENCE</scope>
    <source>
        <strain evidence="2">STM</strain>
    </source>
</reference>
<evidence type="ECO:0008006" key="3">
    <source>
        <dbReference type="Google" id="ProtNLM"/>
    </source>
</evidence>
<feature type="transmembrane region" description="Helical" evidence="1">
    <location>
        <begin position="20"/>
        <end position="38"/>
    </location>
</feature>
<organism evidence="2">
    <name type="scientific">termite gut metagenome</name>
    <dbReference type="NCBI Taxonomy" id="433724"/>
    <lineage>
        <taxon>unclassified sequences</taxon>
        <taxon>metagenomes</taxon>
        <taxon>organismal metagenomes</taxon>
    </lineage>
</organism>
<gene>
    <name evidence="2" type="ORF">EZS27_008254</name>
</gene>
<comment type="caution">
    <text evidence="2">The sequence shown here is derived from an EMBL/GenBank/DDBJ whole genome shotgun (WGS) entry which is preliminary data.</text>
</comment>
<protein>
    <recommendedName>
        <fullName evidence="3">OmpA-like domain-containing protein</fullName>
    </recommendedName>
</protein>
<name>A0A5J4SD71_9ZZZZ</name>
<keyword evidence="1" id="KW-0472">Membrane</keyword>